<dbReference type="GO" id="GO:0006660">
    <property type="term" value="P:phosphatidylserine catabolic process"/>
    <property type="evidence" value="ECO:0007669"/>
    <property type="project" value="TreeGrafter"/>
</dbReference>
<dbReference type="GO" id="GO:0032585">
    <property type="term" value="C:multivesicular body membrane"/>
    <property type="evidence" value="ECO:0007669"/>
    <property type="project" value="UniProtKB-SubCell"/>
</dbReference>
<evidence type="ECO:0000256" key="16">
    <source>
        <dbReference type="ARBA" id="ARBA00023180"/>
    </source>
</evidence>
<reference evidence="21" key="1">
    <citation type="submission" date="2020-04" db="EMBL/GenBank/DDBJ databases">
        <title>Analysis of mating type loci in Filobasidium floriforme.</title>
        <authorList>
            <person name="Nowrousian M."/>
        </authorList>
    </citation>
    <scope>NUCLEOTIDE SEQUENCE</scope>
    <source>
        <strain evidence="21">CBS 6242</strain>
    </source>
</reference>
<evidence type="ECO:0000256" key="17">
    <source>
        <dbReference type="ARBA" id="ARBA00024663"/>
    </source>
</evidence>
<dbReference type="AlphaFoldDB" id="A0A8K0NQH7"/>
<evidence type="ECO:0000256" key="8">
    <source>
        <dbReference type="ARBA" id="ARBA00022753"/>
    </source>
</evidence>
<dbReference type="Pfam" id="PF01764">
    <property type="entry name" value="Lipase_3"/>
    <property type="match status" value="1"/>
</dbReference>
<comment type="subunit">
    <text evidence="5">Binds to both phosphatidylinositol (PI) and phosphatidylinositol 3,5-bisphosphate (PIP2).</text>
</comment>
<keyword evidence="16" id="KW-0325">Glycoprotein</keyword>
<evidence type="ECO:0000256" key="9">
    <source>
        <dbReference type="ARBA" id="ARBA00022801"/>
    </source>
</evidence>
<organism evidence="21 22">
    <name type="scientific">Filobasidium floriforme</name>
    <dbReference type="NCBI Taxonomy" id="5210"/>
    <lineage>
        <taxon>Eukaryota</taxon>
        <taxon>Fungi</taxon>
        <taxon>Dikarya</taxon>
        <taxon>Basidiomycota</taxon>
        <taxon>Agaricomycotina</taxon>
        <taxon>Tremellomycetes</taxon>
        <taxon>Filobasidiales</taxon>
        <taxon>Filobasidiaceae</taxon>
        <taxon>Filobasidium</taxon>
    </lineage>
</organism>
<evidence type="ECO:0000256" key="12">
    <source>
        <dbReference type="ARBA" id="ARBA00022989"/>
    </source>
</evidence>
<evidence type="ECO:0000256" key="1">
    <source>
        <dbReference type="ARBA" id="ARBA00001024"/>
    </source>
</evidence>
<evidence type="ECO:0000256" key="10">
    <source>
        <dbReference type="ARBA" id="ARBA00022963"/>
    </source>
</evidence>
<keyword evidence="12" id="KW-1133">Transmembrane helix</keyword>
<dbReference type="GO" id="GO:0005775">
    <property type="term" value="C:vacuolar lumen"/>
    <property type="evidence" value="ECO:0007669"/>
    <property type="project" value="TreeGrafter"/>
</dbReference>
<protein>
    <recommendedName>
        <fullName evidence="6">triacylglycerol lipase</fullName>
        <ecNumber evidence="6">3.1.1.3</ecNumber>
    </recommendedName>
    <alternativeName>
        <fullName evidence="18">Autophagy-related protein 15</fullName>
    </alternativeName>
</protein>
<comment type="function">
    <text evidence="17">Lipase which is essential for lysis of subvacuolar cytoplasm to vacuole targeted bodies and intravacuolar autophagic bodies. Involved in the lysis of intravacuolar multivesicular body (MVB) vesicles. The intravacuolar membrane disintegration by ATG15 is critical to life span extension.</text>
</comment>
<dbReference type="FunFam" id="3.40.50.1820:FF:000129">
    <property type="entry name" value="Autophagy related lipase Atg15, putative"/>
    <property type="match status" value="1"/>
</dbReference>
<dbReference type="EMBL" id="JABELV010000057">
    <property type="protein sequence ID" value="KAG7548920.1"/>
    <property type="molecule type" value="Genomic_DNA"/>
</dbReference>
<evidence type="ECO:0000256" key="6">
    <source>
        <dbReference type="ARBA" id="ARBA00013279"/>
    </source>
</evidence>
<dbReference type="Proteomes" id="UP000812966">
    <property type="component" value="Unassembled WGS sequence"/>
</dbReference>
<keyword evidence="10" id="KW-0442">Lipid degradation</keyword>
<dbReference type="SUPFAM" id="SSF53474">
    <property type="entry name" value="alpha/beta-Hydrolases"/>
    <property type="match status" value="1"/>
</dbReference>
<feature type="compositionally biased region" description="Basic and acidic residues" evidence="19">
    <location>
        <begin position="473"/>
        <end position="483"/>
    </location>
</feature>
<feature type="region of interest" description="Disordered" evidence="19">
    <location>
        <begin position="467"/>
        <end position="499"/>
    </location>
</feature>
<comment type="caution">
    <text evidence="21">The sequence shown here is derived from an EMBL/GenBank/DDBJ whole genome shotgun (WGS) entry which is preliminary data.</text>
</comment>
<evidence type="ECO:0000256" key="14">
    <source>
        <dbReference type="ARBA" id="ARBA00023098"/>
    </source>
</evidence>
<dbReference type="GO" id="GO:0004806">
    <property type="term" value="F:triacylglycerol lipase activity"/>
    <property type="evidence" value="ECO:0007669"/>
    <property type="project" value="UniProtKB-EC"/>
</dbReference>
<keyword evidence="7" id="KW-0812">Transmembrane</keyword>
<dbReference type="GO" id="GO:0034496">
    <property type="term" value="P:multivesicular body membrane disassembly"/>
    <property type="evidence" value="ECO:0007669"/>
    <property type="project" value="TreeGrafter"/>
</dbReference>
<keyword evidence="11" id="KW-0735">Signal-anchor</keyword>
<keyword evidence="22" id="KW-1185">Reference proteome</keyword>
<evidence type="ECO:0000256" key="18">
    <source>
        <dbReference type="ARBA" id="ARBA00029828"/>
    </source>
</evidence>
<comment type="catalytic activity">
    <reaction evidence="1">
        <text>a triacylglycerol + H2O = a diacylglycerol + a fatty acid + H(+)</text>
        <dbReference type="Rhea" id="RHEA:12044"/>
        <dbReference type="ChEBI" id="CHEBI:15377"/>
        <dbReference type="ChEBI" id="CHEBI:15378"/>
        <dbReference type="ChEBI" id="CHEBI:17855"/>
        <dbReference type="ChEBI" id="CHEBI:18035"/>
        <dbReference type="ChEBI" id="CHEBI:28868"/>
        <dbReference type="EC" id="3.1.1.3"/>
    </reaction>
</comment>
<comment type="similarity">
    <text evidence="4">Belongs to the AB hydrolase superfamily. Lipase family.</text>
</comment>
<keyword evidence="14" id="KW-0443">Lipid metabolism</keyword>
<dbReference type="Gene3D" id="3.40.50.1820">
    <property type="entry name" value="alpha/beta hydrolase"/>
    <property type="match status" value="1"/>
</dbReference>
<gene>
    <name evidence="21" type="ORF">FFLO_03212</name>
</gene>
<evidence type="ECO:0000259" key="20">
    <source>
        <dbReference type="Pfam" id="PF01764"/>
    </source>
</evidence>
<evidence type="ECO:0000313" key="22">
    <source>
        <dbReference type="Proteomes" id="UP000812966"/>
    </source>
</evidence>
<dbReference type="InterPro" id="IPR002921">
    <property type="entry name" value="Fungal_lipase-type"/>
</dbReference>
<proteinExistence type="inferred from homology"/>
<evidence type="ECO:0000313" key="21">
    <source>
        <dbReference type="EMBL" id="KAG7548920.1"/>
    </source>
</evidence>
<evidence type="ECO:0000256" key="13">
    <source>
        <dbReference type="ARBA" id="ARBA00023006"/>
    </source>
</evidence>
<feature type="domain" description="Fungal lipase-type" evidence="20">
    <location>
        <begin position="252"/>
        <end position="323"/>
    </location>
</feature>
<accession>A0A8K0NQH7</accession>
<keyword evidence="8" id="KW-0967">Endosome</keyword>
<evidence type="ECO:0000256" key="4">
    <source>
        <dbReference type="ARBA" id="ARBA00010701"/>
    </source>
</evidence>
<evidence type="ECO:0000256" key="19">
    <source>
        <dbReference type="SAM" id="MobiDB-lite"/>
    </source>
</evidence>
<evidence type="ECO:0000256" key="5">
    <source>
        <dbReference type="ARBA" id="ARBA00011137"/>
    </source>
</evidence>
<dbReference type="InterPro" id="IPR050805">
    <property type="entry name" value="ATG15_Lipase"/>
</dbReference>
<evidence type="ECO:0000256" key="2">
    <source>
        <dbReference type="ARBA" id="ARBA00004270"/>
    </source>
</evidence>
<keyword evidence="13" id="KW-0072">Autophagy</keyword>
<name>A0A8K0NQH7_9TREE</name>
<dbReference type="PANTHER" id="PTHR47175:SF2">
    <property type="entry name" value="LIPASE ATG15-RELATED"/>
    <property type="match status" value="1"/>
</dbReference>
<dbReference type="CDD" id="cd00519">
    <property type="entry name" value="Lipase_3"/>
    <property type="match status" value="1"/>
</dbReference>
<dbReference type="EC" id="3.1.1.3" evidence="6"/>
<keyword evidence="15" id="KW-0472">Membrane</keyword>
<evidence type="ECO:0000256" key="15">
    <source>
        <dbReference type="ARBA" id="ARBA00023136"/>
    </source>
</evidence>
<evidence type="ECO:0000256" key="3">
    <source>
        <dbReference type="ARBA" id="ARBA00004343"/>
    </source>
</evidence>
<dbReference type="GO" id="GO:0004620">
    <property type="term" value="F:phospholipase activity"/>
    <property type="evidence" value="ECO:0007669"/>
    <property type="project" value="TreeGrafter"/>
</dbReference>
<sequence length="538" mass="58630">MMNDVQKRVLALATLCMAATFVALILPGPRRVGSSVHELRAWTKPAINTPGSTLGSPSNAHAFRPILAHVAHPQSRKILLHDQPDSVQPFFDVHATDLDPSTALLMSTSPAPLTLQSTTKTLLRPKNKITSLNLTRSARMVFNRGIEWEDVEVEVPDVTDRETLRTLAKMASNAYVTPESSEWWGLDEWNSSIPFGWEKDADGLRGHVFVNDDNSTVVISIKGTSAGLLGGGGNTAKNDKFNDNLLFSCCCARVDFTWSTVCDCYAGGYKCEKTCLENAVIGDSVYTTVGTNLYNNISNIFPDANIWIVGHSLGGSLASLIGLSFGVPVVTFEAPGDRMAASRLHLPMPPGMPMEKMGITHVYNTADPIPNGQCVGPYSGCYAAGFAMEARCHVGQSIIYDTIGRKGWASDLRAHRIGEIINRVLDEDWDPAPEDQPVEPPEKPSSSALFERVLRITLGEQLWGWPGRGLPAKRKEPEPENEGKRKKKNPNAVPKAEAETECVDCFRWEYGDGMKKEPPTTTIATTSVHTAAVTNLGV</sequence>
<evidence type="ECO:0000256" key="11">
    <source>
        <dbReference type="ARBA" id="ARBA00022968"/>
    </source>
</evidence>
<dbReference type="PANTHER" id="PTHR47175">
    <property type="entry name" value="LIPASE ATG15-RELATED"/>
    <property type="match status" value="1"/>
</dbReference>
<comment type="subcellular location">
    <subcellularLocation>
        <location evidence="3">Endosome</location>
        <location evidence="3">Multivesicular body membrane</location>
        <topology evidence="3">Single-pass type II membrane protein</topology>
    </subcellularLocation>
    <subcellularLocation>
        <location evidence="2">Prevacuolar compartment membrane</location>
        <topology evidence="2">Single-pass type II membrane protein</topology>
    </subcellularLocation>
</comment>
<keyword evidence="9" id="KW-0378">Hydrolase</keyword>
<dbReference type="GO" id="GO:0034727">
    <property type="term" value="P:piecemeal microautophagy of the nucleus"/>
    <property type="evidence" value="ECO:0007669"/>
    <property type="project" value="TreeGrafter"/>
</dbReference>
<dbReference type="GO" id="GO:0046461">
    <property type="term" value="P:neutral lipid catabolic process"/>
    <property type="evidence" value="ECO:0007669"/>
    <property type="project" value="TreeGrafter"/>
</dbReference>
<dbReference type="InterPro" id="IPR029058">
    <property type="entry name" value="AB_hydrolase_fold"/>
</dbReference>
<evidence type="ECO:0000256" key="7">
    <source>
        <dbReference type="ARBA" id="ARBA00022692"/>
    </source>
</evidence>